<evidence type="ECO:0000313" key="6">
    <source>
        <dbReference type="EMBL" id="EGK01244.1"/>
    </source>
</evidence>
<dbReference type="GO" id="GO:0009289">
    <property type="term" value="C:pilus"/>
    <property type="evidence" value="ECO:0007669"/>
    <property type="project" value="UniProtKB-SubCell"/>
</dbReference>
<evidence type="ECO:0000313" key="7">
    <source>
        <dbReference type="Proteomes" id="UP000004913"/>
    </source>
</evidence>
<gene>
    <name evidence="6" type="ORF">HMPREF9455_02436</name>
</gene>
<keyword evidence="3" id="KW-0732">Signal</keyword>
<name>F5IZB9_9BACT</name>
<dbReference type="Pfam" id="PF06321">
    <property type="entry name" value="P_gingi_FimA"/>
    <property type="match status" value="1"/>
</dbReference>
<keyword evidence="4" id="KW-0281">Fimbrium</keyword>
<dbReference type="Gene3D" id="2.60.40.3690">
    <property type="match status" value="1"/>
</dbReference>
<proteinExistence type="inferred from homology"/>
<evidence type="ECO:0000256" key="1">
    <source>
        <dbReference type="ARBA" id="ARBA00004561"/>
    </source>
</evidence>
<evidence type="ECO:0000256" key="2">
    <source>
        <dbReference type="ARBA" id="ARBA00006011"/>
    </source>
</evidence>
<dbReference type="HOGENOM" id="CLU_591510_0_0_10"/>
<dbReference type="STRING" id="742766.HMPREF9455_02436"/>
<sequence>MLTQMQRRKLIMEKMNIKKHTYLLMCILAGALMYSCSGDESPTLEGLKQETSLSILLNAPQQGKEKSSGNPDLSAESKIYSLEVLVFKSEGESEEGKLDGYGYVARQTKNVTGQIYDKEYIEINEIKDITVTAGKRDIYVIANAPDKYFSSVTNSQDFLKKYEDLSTQGRYPYPGTTTPNADEDIPIGGINPSNLKMNLTMCNYKKNVSLNNLYDHQYLGYTTNNGRPDGVDPGQGWLLDGSNPFYIERLVARIAIRKIEFDLPASLPFEGVSYPSNDYTFQIDSVFMLNTKTTSKFAVDSQIGFAEKFGHGCQTGYSFLNNSARIYNLNQDSEPASYLLEAITATSYDISTNATPLWFYAFENESGSYPTYLVIGVRYNFKSSKDNSLNTLKCYYPVIVNQPKAGKSADHDYVKRNYQYQIAATIKGLGSLYGNPAALKNGLATDSEVEITETVGRNLFPWTGDVYK</sequence>
<dbReference type="eggNOG" id="ENOG5033GET">
    <property type="taxonomic scope" value="Bacteria"/>
</dbReference>
<evidence type="ECO:0000256" key="3">
    <source>
        <dbReference type="ARBA" id="ARBA00022729"/>
    </source>
</evidence>
<comment type="caution">
    <text evidence="6">The sequence shown here is derived from an EMBL/GenBank/DDBJ whole genome shotgun (WGS) entry which is preliminary data.</text>
</comment>
<comment type="similarity">
    <text evidence="2">Belongs to the bacteroidetes fimbrillin superfamily. FimA/Mfa1 family.</text>
</comment>
<dbReference type="InterPro" id="IPR029141">
    <property type="entry name" value="FimA_N"/>
</dbReference>
<evidence type="ECO:0000259" key="5">
    <source>
        <dbReference type="Pfam" id="PF06321"/>
    </source>
</evidence>
<protein>
    <recommendedName>
        <fullName evidence="5">Major fimbrial subunit protein N-terminal domain-containing protein</fullName>
    </recommendedName>
</protein>
<dbReference type="EMBL" id="ADLV01000029">
    <property type="protein sequence ID" value="EGK01244.1"/>
    <property type="molecule type" value="Genomic_DNA"/>
</dbReference>
<dbReference type="Proteomes" id="UP000004913">
    <property type="component" value="Unassembled WGS sequence"/>
</dbReference>
<evidence type="ECO:0000256" key="4">
    <source>
        <dbReference type="ARBA" id="ARBA00023263"/>
    </source>
</evidence>
<dbReference type="Gene3D" id="2.60.40.2580">
    <property type="match status" value="1"/>
</dbReference>
<reference evidence="6 7" key="1">
    <citation type="submission" date="2011-04" db="EMBL/GenBank/DDBJ databases">
        <title>The Genome Sequence of Dysgonomonas gadei ATCC BAA-286.</title>
        <authorList>
            <consortium name="The Broad Institute Genome Sequencing Platform"/>
            <person name="Earl A."/>
            <person name="Ward D."/>
            <person name="Feldgarden M."/>
            <person name="Gevers D."/>
            <person name="Pudlo N."/>
            <person name="Martens E."/>
            <person name="Allen-Vercoe E."/>
            <person name="Young S.K."/>
            <person name="Zeng Q."/>
            <person name="Gargeya S."/>
            <person name="Fitzgerald M."/>
            <person name="Haas B."/>
            <person name="Abouelleil A."/>
            <person name="Alvarado L."/>
            <person name="Arachchi H.M."/>
            <person name="Berlin A."/>
            <person name="Brown A."/>
            <person name="Chapman S.B."/>
            <person name="Chen Z."/>
            <person name="Dunbar C."/>
            <person name="Freedman E."/>
            <person name="Gearin G."/>
            <person name="Gellesch M."/>
            <person name="Goldberg J."/>
            <person name="Griggs A."/>
            <person name="Gujja S."/>
            <person name="Heiman D."/>
            <person name="Howarth C."/>
            <person name="Larson L."/>
            <person name="Lui A."/>
            <person name="MacDonald P.J.P."/>
            <person name="Mehta T."/>
            <person name="Montmayeur A."/>
            <person name="Murphy C."/>
            <person name="Neiman D."/>
            <person name="Pearson M."/>
            <person name="Priest M."/>
            <person name="Roberts A."/>
            <person name="Saif S."/>
            <person name="Shea T."/>
            <person name="Shenoy N."/>
            <person name="Sisk P."/>
            <person name="Stolte C."/>
            <person name="Sykes S."/>
            <person name="Yandava C."/>
            <person name="Wortman J."/>
            <person name="Nusbaum C."/>
            <person name="Birren B."/>
        </authorList>
    </citation>
    <scope>NUCLEOTIDE SEQUENCE [LARGE SCALE GENOMIC DNA]</scope>
    <source>
        <strain evidence="6 7">ATCC BAA-286</strain>
    </source>
</reference>
<keyword evidence="7" id="KW-1185">Reference proteome</keyword>
<dbReference type="AlphaFoldDB" id="F5IZB9"/>
<feature type="domain" description="Major fimbrial subunit protein N-terminal" evidence="5">
    <location>
        <begin position="53"/>
        <end position="177"/>
    </location>
</feature>
<organism evidence="6 7">
    <name type="scientific">Dysgonomonas gadei ATCC BAA-286</name>
    <dbReference type="NCBI Taxonomy" id="742766"/>
    <lineage>
        <taxon>Bacteria</taxon>
        <taxon>Pseudomonadati</taxon>
        <taxon>Bacteroidota</taxon>
        <taxon>Bacteroidia</taxon>
        <taxon>Bacteroidales</taxon>
        <taxon>Dysgonomonadaceae</taxon>
        <taxon>Dysgonomonas</taxon>
    </lineage>
</organism>
<accession>F5IZB9</accession>
<comment type="subcellular location">
    <subcellularLocation>
        <location evidence="1">Fimbrium</location>
    </subcellularLocation>
</comment>